<gene>
    <name evidence="2" type="ORF">BC008_17605</name>
</gene>
<dbReference type="GO" id="GO:0004519">
    <property type="term" value="F:endonuclease activity"/>
    <property type="evidence" value="ECO:0007669"/>
    <property type="project" value="InterPro"/>
</dbReference>
<protein>
    <recommendedName>
        <fullName evidence="1">Restriction endonuclease type IV Mrr domain-containing protein</fullName>
    </recommendedName>
</protein>
<name>A0A0V7ZIZ8_9CYAN</name>
<feature type="domain" description="Restriction endonuclease type IV Mrr" evidence="1">
    <location>
        <begin position="32"/>
        <end position="76"/>
    </location>
</feature>
<dbReference type="EMBL" id="LMTZ01000122">
    <property type="protein sequence ID" value="KST64446.1"/>
    <property type="molecule type" value="Genomic_DNA"/>
</dbReference>
<evidence type="ECO:0000313" key="3">
    <source>
        <dbReference type="Proteomes" id="UP000053372"/>
    </source>
</evidence>
<organism evidence="2 3">
    <name type="scientific">Mastigocoleus testarum BC008</name>
    <dbReference type="NCBI Taxonomy" id="371196"/>
    <lineage>
        <taxon>Bacteria</taxon>
        <taxon>Bacillati</taxon>
        <taxon>Cyanobacteriota</taxon>
        <taxon>Cyanophyceae</taxon>
        <taxon>Nostocales</taxon>
        <taxon>Hapalosiphonaceae</taxon>
        <taxon>Mastigocoleus</taxon>
    </lineage>
</organism>
<sequence length="81" mass="9140">MEVWDFSYLIRISLYLKLYFVSIYPTNGYPLDLLIEMGYSGTRKNARQTIGQSRDGGVDGIINEDRLGLDVIHIQAGKTLG</sequence>
<dbReference type="Pfam" id="PF04471">
    <property type="entry name" value="Mrr_cat"/>
    <property type="match status" value="1"/>
</dbReference>
<keyword evidence="3" id="KW-1185">Reference proteome</keyword>
<dbReference type="AlphaFoldDB" id="A0A0V7ZIZ8"/>
<evidence type="ECO:0000259" key="1">
    <source>
        <dbReference type="Pfam" id="PF04471"/>
    </source>
</evidence>
<proteinExistence type="predicted"/>
<evidence type="ECO:0000313" key="2">
    <source>
        <dbReference type="EMBL" id="KST64446.1"/>
    </source>
</evidence>
<reference evidence="2 3" key="1">
    <citation type="journal article" date="2015" name="Genome Announc.">
        <title>Draft Genome of the Euendolithic (true boring) Cyanobacterium Mastigocoleus testarum strain BC008.</title>
        <authorList>
            <person name="Guida B.S."/>
            <person name="Garcia-Pichel F."/>
        </authorList>
    </citation>
    <scope>NUCLEOTIDE SEQUENCE [LARGE SCALE GENOMIC DNA]</scope>
    <source>
        <strain evidence="2 3">BC008</strain>
    </source>
</reference>
<dbReference type="GO" id="GO:0009307">
    <property type="term" value="P:DNA restriction-modification system"/>
    <property type="evidence" value="ECO:0007669"/>
    <property type="project" value="InterPro"/>
</dbReference>
<comment type="caution">
    <text evidence="2">The sequence shown here is derived from an EMBL/GenBank/DDBJ whole genome shotgun (WGS) entry which is preliminary data.</text>
</comment>
<dbReference type="Proteomes" id="UP000053372">
    <property type="component" value="Unassembled WGS sequence"/>
</dbReference>
<accession>A0A0V7ZIZ8</accession>
<dbReference type="InterPro" id="IPR007560">
    <property type="entry name" value="Restrct_endonuc_IV_Mrr"/>
</dbReference>
<dbReference type="GO" id="GO:0003677">
    <property type="term" value="F:DNA binding"/>
    <property type="evidence" value="ECO:0007669"/>
    <property type="project" value="InterPro"/>
</dbReference>